<gene>
    <name evidence="2" type="ORF">EGC76_01305</name>
</gene>
<sequence length="103" mass="11935">MNETFRAEQDELAIKIARLIRLEREYQMSQEALSERLFCSRASISRLETGHSVRSDYLLAAFAELGLARHFIELIDNLLAAPPAKRARDERQRKLDDLMAPYL</sequence>
<name>A0A443Z7H1_9GAMM</name>
<protein>
    <submittedName>
        <fullName evidence="2">XRE family transcriptional regulator</fullName>
    </submittedName>
</protein>
<dbReference type="RefSeq" id="WP_128351211.1">
    <property type="nucleotide sequence ID" value="NZ_RSFE01000001.1"/>
</dbReference>
<evidence type="ECO:0000313" key="2">
    <source>
        <dbReference type="EMBL" id="RWU12883.1"/>
    </source>
</evidence>
<comment type="caution">
    <text evidence="2">The sequence shown here is derived from an EMBL/GenBank/DDBJ whole genome shotgun (WGS) entry which is preliminary data.</text>
</comment>
<dbReference type="Proteomes" id="UP000288789">
    <property type="component" value="Unassembled WGS sequence"/>
</dbReference>
<dbReference type="InterPro" id="IPR010982">
    <property type="entry name" value="Lambda_DNA-bd_dom_sf"/>
</dbReference>
<dbReference type="OrthoDB" id="6238948at2"/>
<proteinExistence type="predicted"/>
<dbReference type="AlphaFoldDB" id="A0A443Z7H1"/>
<organism evidence="2 3">
    <name type="scientific">Pseudidiomarina gelatinasegens</name>
    <dbReference type="NCBI Taxonomy" id="2487740"/>
    <lineage>
        <taxon>Bacteria</taxon>
        <taxon>Pseudomonadati</taxon>
        <taxon>Pseudomonadota</taxon>
        <taxon>Gammaproteobacteria</taxon>
        <taxon>Alteromonadales</taxon>
        <taxon>Idiomarinaceae</taxon>
        <taxon>Pseudidiomarina</taxon>
    </lineage>
</organism>
<dbReference type="GO" id="GO:0003677">
    <property type="term" value="F:DNA binding"/>
    <property type="evidence" value="ECO:0007669"/>
    <property type="project" value="InterPro"/>
</dbReference>
<keyword evidence="3" id="KW-1185">Reference proteome</keyword>
<dbReference type="PROSITE" id="PS50943">
    <property type="entry name" value="HTH_CROC1"/>
    <property type="match status" value="1"/>
</dbReference>
<dbReference type="SUPFAM" id="SSF47413">
    <property type="entry name" value="lambda repressor-like DNA-binding domains"/>
    <property type="match status" value="1"/>
</dbReference>
<evidence type="ECO:0000313" key="3">
    <source>
        <dbReference type="Proteomes" id="UP000288789"/>
    </source>
</evidence>
<accession>A0A443Z7H1</accession>
<dbReference type="InterPro" id="IPR001387">
    <property type="entry name" value="Cro/C1-type_HTH"/>
</dbReference>
<dbReference type="Gene3D" id="1.10.260.40">
    <property type="entry name" value="lambda repressor-like DNA-binding domains"/>
    <property type="match status" value="1"/>
</dbReference>
<feature type="domain" description="HTH cro/C1-type" evidence="1">
    <location>
        <begin position="19"/>
        <end position="72"/>
    </location>
</feature>
<evidence type="ECO:0000259" key="1">
    <source>
        <dbReference type="PROSITE" id="PS50943"/>
    </source>
</evidence>
<dbReference type="CDD" id="cd00093">
    <property type="entry name" value="HTH_XRE"/>
    <property type="match status" value="1"/>
</dbReference>
<reference evidence="2 3" key="1">
    <citation type="submission" date="2018-12" db="EMBL/GenBank/DDBJ databases">
        <authorList>
            <person name="Li A."/>
            <person name="Zhang M."/>
            <person name="Zhu H."/>
        </authorList>
    </citation>
    <scope>NUCLEOTIDE SEQUENCE [LARGE SCALE GENOMIC DNA]</scope>
    <source>
        <strain evidence="2 3">R04H25</strain>
    </source>
</reference>
<dbReference type="EMBL" id="RSFE01000001">
    <property type="protein sequence ID" value="RWU12883.1"/>
    <property type="molecule type" value="Genomic_DNA"/>
</dbReference>